<dbReference type="InterPro" id="IPR016181">
    <property type="entry name" value="Acyl_CoA_acyltransferase"/>
</dbReference>
<protein>
    <submittedName>
        <fullName evidence="2">L-amino acid N-acyltransferase YncA</fullName>
    </submittedName>
</protein>
<dbReference type="InterPro" id="IPR000182">
    <property type="entry name" value="GNAT_dom"/>
</dbReference>
<keyword evidence="2" id="KW-0808">Transferase</keyword>
<dbReference type="CDD" id="cd04301">
    <property type="entry name" value="NAT_SF"/>
    <property type="match status" value="1"/>
</dbReference>
<evidence type="ECO:0000313" key="2">
    <source>
        <dbReference type="EMBL" id="SHI85107.1"/>
    </source>
</evidence>
<sequence>MTATVFEDENLRLVEDIAGHLSAEGMSPEIVNEYEASGLYKLKVTLLEEFRAFEIIDKFLNDNFQTKTHALVCAKNEQADLIWKILQHGIRLRAESGSAQWQDGYPNPEVVADDIAKNQAYLLLENGVAVAYAALVPAPDPNYEYIFGEWLSDGNYIAVHRLAVAEGQQGRGLAGIFLNMAEGYALENQFKSIRLDTNFDNLAMLKTAEKLGYKFCGKVMQRSEERLAFEKLLLADSDFLG</sequence>
<dbReference type="AlphaFoldDB" id="A0A1M6EHX4"/>
<dbReference type="STRING" id="1118202.SAMN05443429_105113"/>
<keyword evidence="2" id="KW-0012">Acyltransferase</keyword>
<gene>
    <name evidence="2" type="ORF">SAMN05443429_105113</name>
</gene>
<proteinExistence type="predicted"/>
<dbReference type="PROSITE" id="PS51186">
    <property type="entry name" value="GNAT"/>
    <property type="match status" value="1"/>
</dbReference>
<dbReference type="Proteomes" id="UP000184335">
    <property type="component" value="Unassembled WGS sequence"/>
</dbReference>
<evidence type="ECO:0000259" key="1">
    <source>
        <dbReference type="PROSITE" id="PS51186"/>
    </source>
</evidence>
<name>A0A1M6EHX4_9FLAO</name>
<reference evidence="2 3" key="1">
    <citation type="submission" date="2016-11" db="EMBL/GenBank/DDBJ databases">
        <authorList>
            <person name="Jaros S."/>
            <person name="Januszkiewicz K."/>
            <person name="Wedrychowicz H."/>
        </authorList>
    </citation>
    <scope>NUCLEOTIDE SEQUENCE [LARGE SCALE GENOMIC DNA]</scope>
    <source>
        <strain evidence="2 3">DSM 25479</strain>
    </source>
</reference>
<dbReference type="Pfam" id="PF00583">
    <property type="entry name" value="Acetyltransf_1"/>
    <property type="match status" value="1"/>
</dbReference>
<feature type="domain" description="N-acetyltransferase" evidence="1">
    <location>
        <begin position="69"/>
        <end position="236"/>
    </location>
</feature>
<dbReference type="EMBL" id="FQYI01000005">
    <property type="protein sequence ID" value="SHI85107.1"/>
    <property type="molecule type" value="Genomic_DNA"/>
</dbReference>
<dbReference type="GO" id="GO:0016747">
    <property type="term" value="F:acyltransferase activity, transferring groups other than amino-acyl groups"/>
    <property type="evidence" value="ECO:0007669"/>
    <property type="project" value="InterPro"/>
</dbReference>
<accession>A0A1M6EHX4</accession>
<organism evidence="2 3">
    <name type="scientific">Cruoricaptor ignavus</name>
    <dbReference type="NCBI Taxonomy" id="1118202"/>
    <lineage>
        <taxon>Bacteria</taxon>
        <taxon>Pseudomonadati</taxon>
        <taxon>Bacteroidota</taxon>
        <taxon>Flavobacteriia</taxon>
        <taxon>Flavobacteriales</taxon>
        <taxon>Weeksellaceae</taxon>
        <taxon>Cruoricaptor</taxon>
    </lineage>
</organism>
<keyword evidence="3" id="KW-1185">Reference proteome</keyword>
<dbReference type="Gene3D" id="3.40.630.30">
    <property type="match status" value="1"/>
</dbReference>
<dbReference type="RefSeq" id="WP_260200477.1">
    <property type="nucleotide sequence ID" value="NZ_FQYI01000005.1"/>
</dbReference>
<dbReference type="SUPFAM" id="SSF55729">
    <property type="entry name" value="Acyl-CoA N-acyltransferases (Nat)"/>
    <property type="match status" value="1"/>
</dbReference>
<evidence type="ECO:0000313" key="3">
    <source>
        <dbReference type="Proteomes" id="UP000184335"/>
    </source>
</evidence>